<proteinExistence type="predicted"/>
<dbReference type="SUPFAM" id="SSF140453">
    <property type="entry name" value="EsxAB dimer-like"/>
    <property type="match status" value="1"/>
</dbReference>
<protein>
    <recommendedName>
        <fullName evidence="3">ESAT-6-like protein</fullName>
    </recommendedName>
</protein>
<dbReference type="EMBL" id="AP026074">
    <property type="protein sequence ID" value="BDM74428.1"/>
    <property type="molecule type" value="Genomic_DNA"/>
</dbReference>
<dbReference type="InterPro" id="IPR036689">
    <property type="entry name" value="ESAT-6-like_sf"/>
</dbReference>
<sequence length="96" mass="10598">MPTYTVNFAQVEHVTEEMRTISRNISNMLASLDSSARHHLAEWTSEAQTAYNQNKVKWDSAAADMVQQATSAGTALEEIRASYAQAEGTNSSMWNG</sequence>
<dbReference type="RefSeq" id="WP_261957958.1">
    <property type="nucleotide sequence ID" value="NZ_AP026074.1"/>
</dbReference>
<gene>
    <name evidence="1" type="ORF">HEK616_79150</name>
</gene>
<evidence type="ECO:0000313" key="1">
    <source>
        <dbReference type="EMBL" id="BDM74428.1"/>
    </source>
</evidence>
<name>A0ABN6R7R5_STRNI</name>
<keyword evidence="2" id="KW-1185">Reference proteome</keyword>
<keyword evidence="1" id="KW-0614">Plasmid</keyword>
<reference evidence="1" key="1">
    <citation type="submission" date="2022-06" db="EMBL/GenBank/DDBJ databases">
        <title>Complete genome sequence of Streptomyces nigrescens HEK616.</title>
        <authorList>
            <person name="Asamizu S."/>
            <person name="Onaka H."/>
        </authorList>
    </citation>
    <scope>NUCLEOTIDE SEQUENCE</scope>
    <source>
        <strain evidence="1">HEK616</strain>
        <plasmid evidence="1">SNP1</plasmid>
    </source>
</reference>
<evidence type="ECO:0008006" key="3">
    <source>
        <dbReference type="Google" id="ProtNLM"/>
    </source>
</evidence>
<geneLocation type="plasmid" evidence="1 2">
    <name>SNP1</name>
</geneLocation>
<dbReference type="InterPro" id="IPR010310">
    <property type="entry name" value="T7SS_ESAT-6-like"/>
</dbReference>
<dbReference type="Pfam" id="PF06013">
    <property type="entry name" value="WXG100"/>
    <property type="match status" value="1"/>
</dbReference>
<dbReference type="Proteomes" id="UP001059597">
    <property type="component" value="Plasmid SNP1"/>
</dbReference>
<organism evidence="1 2">
    <name type="scientific">Streptomyces nigrescens</name>
    <dbReference type="NCBI Taxonomy" id="1920"/>
    <lineage>
        <taxon>Bacteria</taxon>
        <taxon>Bacillati</taxon>
        <taxon>Actinomycetota</taxon>
        <taxon>Actinomycetes</taxon>
        <taxon>Kitasatosporales</taxon>
        <taxon>Streptomycetaceae</taxon>
        <taxon>Streptomyces</taxon>
    </lineage>
</organism>
<evidence type="ECO:0000313" key="2">
    <source>
        <dbReference type="Proteomes" id="UP001059597"/>
    </source>
</evidence>
<accession>A0ABN6R7R5</accession>
<dbReference type="Gene3D" id="1.10.287.1060">
    <property type="entry name" value="ESAT-6-like"/>
    <property type="match status" value="1"/>
</dbReference>